<accession>A0A6M0SH01</accession>
<reference evidence="1 2" key="1">
    <citation type="journal article" date="2020" name="Microb. Ecol.">
        <title>Ecogenomics of the Marine Benthic Filamentous Cyanobacterium Adonisia.</title>
        <authorList>
            <person name="Walter J.M."/>
            <person name="Coutinho F.H."/>
            <person name="Leomil L."/>
            <person name="Hargreaves P.I."/>
            <person name="Campeao M.E."/>
            <person name="Vieira V.V."/>
            <person name="Silva B.S."/>
            <person name="Fistarol G.O."/>
            <person name="Salomon P.S."/>
            <person name="Sawabe T."/>
            <person name="Mino S."/>
            <person name="Hosokawa M."/>
            <person name="Miyashita H."/>
            <person name="Maruyama F."/>
            <person name="van Verk M.C."/>
            <person name="Dutilh B.E."/>
            <person name="Thompson C.C."/>
            <person name="Thompson F.L."/>
        </authorList>
    </citation>
    <scope>NUCLEOTIDE SEQUENCE [LARGE SCALE GENOMIC DNA]</scope>
    <source>
        <strain evidence="1 2">CCMR0082</strain>
    </source>
</reference>
<dbReference type="RefSeq" id="WP_163671074.1">
    <property type="nucleotide sequence ID" value="NZ_QZCE01000002.1"/>
</dbReference>
<dbReference type="AlphaFoldDB" id="A0A6M0SH01"/>
<name>A0A6M0SH01_9CYAN</name>
<dbReference type="EMBL" id="QZCE01000002">
    <property type="protein sequence ID" value="NEZ67787.1"/>
    <property type="molecule type" value="Genomic_DNA"/>
</dbReference>
<proteinExistence type="predicted"/>
<organism evidence="1 2">
    <name type="scientific">Adonisia turfae CCMR0082</name>
    <dbReference type="NCBI Taxonomy" id="2304604"/>
    <lineage>
        <taxon>Bacteria</taxon>
        <taxon>Bacillati</taxon>
        <taxon>Cyanobacteriota</taxon>
        <taxon>Adonisia</taxon>
        <taxon>Adonisia turfae</taxon>
    </lineage>
</organism>
<evidence type="ECO:0000313" key="2">
    <source>
        <dbReference type="Proteomes" id="UP000473574"/>
    </source>
</evidence>
<comment type="caution">
    <text evidence="1">The sequence shown here is derived from an EMBL/GenBank/DDBJ whole genome shotgun (WGS) entry which is preliminary data.</text>
</comment>
<sequence length="160" mass="18100">MTQLCLKELRSHNLHPIQPFSEMKGTKIKTIRTVKAIARHQSRKIMVANVESFNHHSGHKKDLFGIFDALAVERSASGATLIRGLQACGASDWQEHVRKLQGNILTCELWLAAGNTTIELWGWRKVKRRGQRVFRPRVQLITLAFLKGEETGKATEVFGD</sequence>
<gene>
    <name evidence="1" type="ORF">D0962_34380</name>
</gene>
<evidence type="ECO:0000313" key="1">
    <source>
        <dbReference type="EMBL" id="NEZ67787.1"/>
    </source>
</evidence>
<protein>
    <submittedName>
        <fullName evidence="1">Uncharacterized protein</fullName>
    </submittedName>
</protein>
<dbReference type="Proteomes" id="UP000473574">
    <property type="component" value="Unassembled WGS sequence"/>
</dbReference>